<feature type="region of interest" description="Disordered" evidence="8">
    <location>
        <begin position="1285"/>
        <end position="1305"/>
    </location>
</feature>
<dbReference type="Proteomes" id="UP000239649">
    <property type="component" value="Unassembled WGS sequence"/>
</dbReference>
<dbReference type="PROSITE" id="PS00211">
    <property type="entry name" value="ABC_TRANSPORTER_1"/>
    <property type="match status" value="2"/>
</dbReference>
<dbReference type="PROSITE" id="PS50893">
    <property type="entry name" value="ABC_TRANSPORTER_2"/>
    <property type="match status" value="2"/>
</dbReference>
<evidence type="ECO:0000256" key="9">
    <source>
        <dbReference type="SAM" id="Phobius"/>
    </source>
</evidence>
<dbReference type="Gene3D" id="3.40.50.300">
    <property type="entry name" value="P-loop containing nucleotide triphosphate hydrolases"/>
    <property type="match status" value="2"/>
</dbReference>
<feature type="transmembrane region" description="Helical" evidence="9">
    <location>
        <begin position="244"/>
        <end position="263"/>
    </location>
</feature>
<dbReference type="GO" id="GO:0005778">
    <property type="term" value="C:peroxisomal membrane"/>
    <property type="evidence" value="ECO:0007669"/>
    <property type="project" value="TreeGrafter"/>
</dbReference>
<evidence type="ECO:0000259" key="10">
    <source>
        <dbReference type="PROSITE" id="PS50893"/>
    </source>
</evidence>
<evidence type="ECO:0000256" key="3">
    <source>
        <dbReference type="ARBA" id="ARBA00022692"/>
    </source>
</evidence>
<feature type="region of interest" description="Disordered" evidence="8">
    <location>
        <begin position="628"/>
        <end position="647"/>
    </location>
</feature>
<keyword evidence="2" id="KW-0813">Transport</keyword>
<dbReference type="PANTHER" id="PTHR11384">
    <property type="entry name" value="ATP-BINDING CASSETTE, SUB-FAMILY D MEMBER"/>
    <property type="match status" value="1"/>
</dbReference>
<protein>
    <submittedName>
        <fullName evidence="12">ABC transporter D family member 1</fullName>
    </submittedName>
</protein>
<dbReference type="InterPro" id="IPR003439">
    <property type="entry name" value="ABC_transporter-like_ATP-bd"/>
</dbReference>
<dbReference type="Pfam" id="PF06472">
    <property type="entry name" value="ABC_membrane_2"/>
    <property type="match status" value="2"/>
</dbReference>
<proteinExistence type="inferred from homology"/>
<dbReference type="GO" id="GO:0005524">
    <property type="term" value="F:ATP binding"/>
    <property type="evidence" value="ECO:0007669"/>
    <property type="project" value="UniProtKB-KW"/>
</dbReference>
<keyword evidence="7 9" id="KW-0472">Membrane</keyword>
<sequence length="1305" mass="141740">MLLRVAGRKVLVVALLAILRTALSNRLARLQGYLFRAAFLRRVPLFARNLAENLVLCGAAAALEATSCSWVQLMELQWRRLLTGRLHSAYFADMTYYKLNYVDRRIDSPEARMCEDAPKLASGLADLTRELVVAAVDALFYAYQLKRYSGTHKYTAAILGYVFGVGSFMAVASPNFGGLFKRQAALEGSHRALQARLRGNAESVAFYRGIAREGELLRSSLRDALLHQAKVLGKQWRFGMVQDFLLKYLGATVAVYLIIGPFFRGHMRPENTVQGRAQMLSNMRYHTSVIISLFGALGTLGGASRKLMKLGAHAERLREMERAMKEIKAGAATGALATATGELLACEDAIVFEDAVVVTPGNATLVRDLSLRVPCGTNLLVTGPNGAGKSSLFRVLGGLWPLTAGRIHKPGGGGDDPEGGLSHDIFYVPQRPYVTQGSLQEQLIYPLPATPDRAIPDQQLRELLRTVDLEYLLDREGGAEGVVNWGEVLSLGEQQRLGMARLFFHRPRFAILDECTSGVTVDMEERFCQLVKDLGCTCITISHRPALMAFHDIVLSLDGEGGWSLHPGHRTLQAKAEGPAGGGEGSLRSPPPPLPSPPAPDGGNGKKGRKKKQRATDADAVLRGMTTAGAVAGQSQEEREEELGDGNEGFSELVVARAPTPSAVGLHLHAWAPRLGLKPAKLSPLARWKSVLAVLAGGDRQWAGRVAAVAGVVMLRTLLQDRIASLNGRSVDLVLRQDLPGFVRLIGVSVAQSVASAVLAPSLRHVADMLALNWRARLTKSAFAKYLAGNTFYTASQLAGMQDIDQRLTRDIERLCDDLAALIPTMVKPVVDIAWFSWQLWRLTGRRGMVVLYLYTVLGWGSLRAVTPDFGGLLKREMALEGQFRNAHVRLRTHAESVAFFGGGAREGSQIGAAFGQLTAHLRTLVSHRWAYGAADDFFAKQLPHNVTWLLTLLYAMDHKGDFGDTAVQGALVHQLRYLASVVTQNFSAFGELLALPKRFAEISGGITRVSEALEVIDKAAALSGATAAERGRRSAGSEGGDSIQFRSVDVVTPTGKMLARQLSLEVSRGGSLLVTGPNGSGKTSLFRLLAGLWPLPDSDGALACPAAEGGDLAAMAGVEGLGQRPAVYYVPQKPYTTPGSLRDQVLYPLTMQQAMAPRYKAGSGRDDLDNELAELLGVVRLRYLLEREGGWDVRKEWGEVLSLGEQQRLGMARLFFHRPMYGVLDECTNATSVDIEEALYQHAASLGITLITITQRTALVKYHQRELRLVDGEGDWQLREIHESRQAAATSGGGPTPRIEELPA</sequence>
<dbReference type="InterPro" id="IPR027417">
    <property type="entry name" value="P-loop_NTPase"/>
</dbReference>
<evidence type="ECO:0000256" key="5">
    <source>
        <dbReference type="ARBA" id="ARBA00022840"/>
    </source>
</evidence>
<dbReference type="SUPFAM" id="SSF52540">
    <property type="entry name" value="P-loop containing nucleoside triphosphate hydrolases"/>
    <property type="match status" value="2"/>
</dbReference>
<evidence type="ECO:0000313" key="13">
    <source>
        <dbReference type="Proteomes" id="UP000239649"/>
    </source>
</evidence>
<keyword evidence="5" id="KW-0067">ATP-binding</keyword>
<dbReference type="InterPro" id="IPR017871">
    <property type="entry name" value="ABC_transporter-like_CS"/>
</dbReference>
<keyword evidence="4" id="KW-0547">Nucleotide-binding</keyword>
<organism evidence="12 13">
    <name type="scientific">Micractinium conductrix</name>
    <dbReference type="NCBI Taxonomy" id="554055"/>
    <lineage>
        <taxon>Eukaryota</taxon>
        <taxon>Viridiplantae</taxon>
        <taxon>Chlorophyta</taxon>
        <taxon>core chlorophytes</taxon>
        <taxon>Trebouxiophyceae</taxon>
        <taxon>Chlorellales</taxon>
        <taxon>Chlorellaceae</taxon>
        <taxon>Chlorella clade</taxon>
        <taxon>Micractinium</taxon>
    </lineage>
</organism>
<evidence type="ECO:0000256" key="6">
    <source>
        <dbReference type="ARBA" id="ARBA00022989"/>
    </source>
</evidence>
<dbReference type="PROSITE" id="PS50929">
    <property type="entry name" value="ABC_TM1F"/>
    <property type="match status" value="1"/>
</dbReference>
<evidence type="ECO:0000313" key="12">
    <source>
        <dbReference type="EMBL" id="PSC69745.1"/>
    </source>
</evidence>
<dbReference type="GO" id="GO:0016887">
    <property type="term" value="F:ATP hydrolysis activity"/>
    <property type="evidence" value="ECO:0007669"/>
    <property type="project" value="InterPro"/>
</dbReference>
<dbReference type="PANTHER" id="PTHR11384:SF56">
    <property type="entry name" value="ABC TRANSPORTER D FAMILY MEMBER 1"/>
    <property type="match status" value="1"/>
</dbReference>
<feature type="domain" description="ABC transporter" evidence="10">
    <location>
        <begin position="1044"/>
        <end position="1297"/>
    </location>
</feature>
<evidence type="ECO:0000256" key="1">
    <source>
        <dbReference type="ARBA" id="ARBA00008575"/>
    </source>
</evidence>
<feature type="transmembrane region" description="Helical" evidence="9">
    <location>
        <begin position="154"/>
        <end position="172"/>
    </location>
</feature>
<dbReference type="SMART" id="SM00382">
    <property type="entry name" value="AAA"/>
    <property type="match status" value="2"/>
</dbReference>
<comment type="similarity">
    <text evidence="1">Belongs to the ABC transporter superfamily. ABCD family. Peroxisomal fatty acyl CoA transporter (TC 3.A.1.203) subfamily.</text>
</comment>
<feature type="domain" description="ABC transmembrane type-1" evidence="11">
    <location>
        <begin position="726"/>
        <end position="940"/>
    </location>
</feature>
<dbReference type="GO" id="GO:0007031">
    <property type="term" value="P:peroxisome organization"/>
    <property type="evidence" value="ECO:0007669"/>
    <property type="project" value="TreeGrafter"/>
</dbReference>
<evidence type="ECO:0000256" key="7">
    <source>
        <dbReference type="ARBA" id="ARBA00023136"/>
    </source>
</evidence>
<feature type="domain" description="ABC transporter" evidence="10">
    <location>
        <begin position="350"/>
        <end position="584"/>
    </location>
</feature>
<gene>
    <name evidence="12" type="ORF">C2E20_6788</name>
</gene>
<dbReference type="GO" id="GO:0140359">
    <property type="term" value="F:ABC-type transporter activity"/>
    <property type="evidence" value="ECO:0007669"/>
    <property type="project" value="InterPro"/>
</dbReference>
<dbReference type="GO" id="GO:0006635">
    <property type="term" value="P:fatty acid beta-oxidation"/>
    <property type="evidence" value="ECO:0007669"/>
    <property type="project" value="TreeGrafter"/>
</dbReference>
<dbReference type="OrthoDB" id="422637at2759"/>
<dbReference type="InterPro" id="IPR050835">
    <property type="entry name" value="ABC_transporter_sub-D"/>
</dbReference>
<keyword evidence="3 9" id="KW-0812">Transmembrane</keyword>
<feature type="region of interest" description="Disordered" evidence="8">
    <location>
        <begin position="573"/>
        <end position="621"/>
    </location>
</feature>
<dbReference type="SUPFAM" id="SSF90123">
    <property type="entry name" value="ABC transporter transmembrane region"/>
    <property type="match status" value="1"/>
</dbReference>
<keyword evidence="6 9" id="KW-1133">Transmembrane helix</keyword>
<dbReference type="GO" id="GO:0005324">
    <property type="term" value="F:long-chain fatty acid transmembrane transporter activity"/>
    <property type="evidence" value="ECO:0007669"/>
    <property type="project" value="TreeGrafter"/>
</dbReference>
<dbReference type="InterPro" id="IPR003593">
    <property type="entry name" value="AAA+_ATPase"/>
</dbReference>
<evidence type="ECO:0000259" key="11">
    <source>
        <dbReference type="PROSITE" id="PS50929"/>
    </source>
</evidence>
<name>A0A2P6V6M9_9CHLO</name>
<dbReference type="GO" id="GO:0042760">
    <property type="term" value="P:very long-chain fatty acid catabolic process"/>
    <property type="evidence" value="ECO:0007669"/>
    <property type="project" value="TreeGrafter"/>
</dbReference>
<dbReference type="GO" id="GO:0015910">
    <property type="term" value="P:long-chain fatty acid import into peroxisome"/>
    <property type="evidence" value="ECO:0007669"/>
    <property type="project" value="TreeGrafter"/>
</dbReference>
<keyword evidence="13" id="KW-1185">Reference proteome</keyword>
<accession>A0A2P6V6M9</accession>
<feature type="compositionally biased region" description="Pro residues" evidence="8">
    <location>
        <begin position="589"/>
        <end position="600"/>
    </location>
</feature>
<comment type="caution">
    <text evidence="12">The sequence shown here is derived from an EMBL/GenBank/DDBJ whole genome shotgun (WGS) entry which is preliminary data.</text>
</comment>
<reference evidence="12 13" key="1">
    <citation type="journal article" date="2018" name="Plant J.">
        <title>Genome sequences of Chlorella sorokiniana UTEX 1602 and Micractinium conductrix SAG 241.80: implications to maltose excretion by a green alga.</title>
        <authorList>
            <person name="Arriola M.B."/>
            <person name="Velmurugan N."/>
            <person name="Zhang Y."/>
            <person name="Plunkett M.H."/>
            <person name="Hondzo H."/>
            <person name="Barney B.M."/>
        </authorList>
    </citation>
    <scope>NUCLEOTIDE SEQUENCE [LARGE SCALE GENOMIC DNA]</scope>
    <source>
        <strain evidence="12 13">SAG 241.80</strain>
    </source>
</reference>
<evidence type="ECO:0000256" key="4">
    <source>
        <dbReference type="ARBA" id="ARBA00022741"/>
    </source>
</evidence>
<dbReference type="STRING" id="554055.A0A2P6V6M9"/>
<dbReference type="EMBL" id="LHPF02000024">
    <property type="protein sequence ID" value="PSC69745.1"/>
    <property type="molecule type" value="Genomic_DNA"/>
</dbReference>
<dbReference type="Pfam" id="PF00005">
    <property type="entry name" value="ABC_tran"/>
    <property type="match status" value="2"/>
</dbReference>
<evidence type="ECO:0000256" key="8">
    <source>
        <dbReference type="SAM" id="MobiDB-lite"/>
    </source>
</evidence>
<feature type="transmembrane region" description="Helical" evidence="9">
    <location>
        <begin position="283"/>
        <end position="303"/>
    </location>
</feature>
<evidence type="ECO:0000256" key="2">
    <source>
        <dbReference type="ARBA" id="ARBA00022448"/>
    </source>
</evidence>
<dbReference type="InterPro" id="IPR011527">
    <property type="entry name" value="ABC1_TM_dom"/>
</dbReference>
<dbReference type="CDD" id="cd03223">
    <property type="entry name" value="ABCD_peroxisomal_ALDP"/>
    <property type="match status" value="2"/>
</dbReference>
<dbReference type="InterPro" id="IPR036640">
    <property type="entry name" value="ABC1_TM_sf"/>
</dbReference>